<keyword evidence="3" id="KW-1185">Reference proteome</keyword>
<evidence type="ECO:0000256" key="1">
    <source>
        <dbReference type="SAM" id="Phobius"/>
    </source>
</evidence>
<dbReference type="EMBL" id="FNSA01000003">
    <property type="protein sequence ID" value="SEC70335.1"/>
    <property type="molecule type" value="Genomic_DNA"/>
</dbReference>
<reference evidence="3" key="1">
    <citation type="submission" date="2016-10" db="EMBL/GenBank/DDBJ databases">
        <authorList>
            <person name="Varghese N."/>
            <person name="Submissions S."/>
        </authorList>
    </citation>
    <scope>NUCLEOTIDE SEQUENCE [LARGE SCALE GENOMIC DNA]</scope>
    <source>
        <strain evidence="3">DSM 44234</strain>
    </source>
</reference>
<gene>
    <name evidence="2" type="ORF">SAMN04489793_2963</name>
</gene>
<dbReference type="AlphaFoldDB" id="A0A1H4UNQ1"/>
<protein>
    <submittedName>
        <fullName evidence="2">Uncharacterized protein</fullName>
    </submittedName>
</protein>
<evidence type="ECO:0000313" key="3">
    <source>
        <dbReference type="Proteomes" id="UP000182241"/>
    </source>
</evidence>
<keyword evidence="1" id="KW-0812">Transmembrane</keyword>
<dbReference type="RefSeq" id="WP_156486370.1">
    <property type="nucleotide sequence ID" value="NZ_FNSA01000003.1"/>
</dbReference>
<evidence type="ECO:0000313" key="2">
    <source>
        <dbReference type="EMBL" id="SEC70335.1"/>
    </source>
</evidence>
<proteinExistence type="predicted"/>
<keyword evidence="1" id="KW-1133">Transmembrane helix</keyword>
<feature type="transmembrane region" description="Helical" evidence="1">
    <location>
        <begin position="7"/>
        <end position="26"/>
    </location>
</feature>
<name>A0A1H4UNQ1_TSUTY</name>
<sequence>MHRNTDRLIWLIPVLMLLIALDGWFLHWTASSAVLHFGMSMLGLG</sequence>
<dbReference type="Proteomes" id="UP000182241">
    <property type="component" value="Unassembled WGS sequence"/>
</dbReference>
<keyword evidence="1" id="KW-0472">Membrane</keyword>
<organism evidence="2 3">
    <name type="scientific">Tsukamurella tyrosinosolvens</name>
    <dbReference type="NCBI Taxonomy" id="57704"/>
    <lineage>
        <taxon>Bacteria</taxon>
        <taxon>Bacillati</taxon>
        <taxon>Actinomycetota</taxon>
        <taxon>Actinomycetes</taxon>
        <taxon>Mycobacteriales</taxon>
        <taxon>Tsukamurellaceae</taxon>
        <taxon>Tsukamurella</taxon>
    </lineage>
</organism>
<accession>A0A1H4UNQ1</accession>